<evidence type="ECO:0000256" key="2">
    <source>
        <dbReference type="ARBA" id="ARBA00023125"/>
    </source>
</evidence>
<dbReference type="GO" id="GO:0003677">
    <property type="term" value="F:DNA binding"/>
    <property type="evidence" value="ECO:0007669"/>
    <property type="project" value="UniProtKB-KW"/>
</dbReference>
<dbReference type="SUPFAM" id="SSF51206">
    <property type="entry name" value="cAMP-binding domain-like"/>
    <property type="match status" value="1"/>
</dbReference>
<evidence type="ECO:0000256" key="1">
    <source>
        <dbReference type="ARBA" id="ARBA00023015"/>
    </source>
</evidence>
<evidence type="ECO:0000259" key="4">
    <source>
        <dbReference type="PROSITE" id="PS50042"/>
    </source>
</evidence>
<dbReference type="PROSITE" id="PS51063">
    <property type="entry name" value="HTH_CRP_2"/>
    <property type="match status" value="1"/>
</dbReference>
<name>A0AAW3TWT7_9SPHN</name>
<evidence type="ECO:0000313" key="7">
    <source>
        <dbReference type="Proteomes" id="UP000528945"/>
    </source>
</evidence>
<sequence length="250" mass="27536">MIADAIVDDQAACSSSSNHLLDRIPADERVKIDEHLEPVTLNQGEVLYEPGQLMTHVYFPTSGMILLVAVMEAGRSTESATVGREGATGMSASGYVDPAFTRHVVQIAGAGYRTTAERFEDMVDTSVKLCSAVVRWREVLLRMTLQSVACNSLHDVRHRCARWILTTHDRTEANRLPLTQEFLAEMLGVKRNAINIVARDLQRLGIIEYKRGRVTVVDRDGLAAVSCECYGKIRGGAKLFADPPSSECDD</sequence>
<keyword evidence="3" id="KW-0804">Transcription</keyword>
<feature type="domain" description="Cyclic nucleotide-binding" evidence="4">
    <location>
        <begin position="20"/>
        <end position="89"/>
    </location>
</feature>
<reference evidence="6 7" key="1">
    <citation type="submission" date="2020-08" db="EMBL/GenBank/DDBJ databases">
        <title>Genomic Encyclopedia of Type Strains, Phase IV (KMG-IV): sequencing the most valuable type-strain genomes for metagenomic binning, comparative biology and taxonomic classification.</title>
        <authorList>
            <person name="Goeker M."/>
        </authorList>
    </citation>
    <scope>NUCLEOTIDE SEQUENCE [LARGE SCALE GENOMIC DNA]</scope>
    <source>
        <strain evidence="6 7">DSM 15581</strain>
    </source>
</reference>
<comment type="caution">
    <text evidence="6">The sequence shown here is derived from an EMBL/GenBank/DDBJ whole genome shotgun (WGS) entry which is preliminary data.</text>
</comment>
<dbReference type="CDD" id="cd00038">
    <property type="entry name" value="CAP_ED"/>
    <property type="match status" value="1"/>
</dbReference>
<dbReference type="Gene3D" id="2.60.120.10">
    <property type="entry name" value="Jelly Rolls"/>
    <property type="match status" value="1"/>
</dbReference>
<dbReference type="AlphaFoldDB" id="A0AAW3TWT7"/>
<dbReference type="InterPro" id="IPR012318">
    <property type="entry name" value="HTH_CRP"/>
</dbReference>
<proteinExistence type="predicted"/>
<keyword evidence="2" id="KW-0238">DNA-binding</keyword>
<dbReference type="SMART" id="SM00100">
    <property type="entry name" value="cNMP"/>
    <property type="match status" value="1"/>
</dbReference>
<dbReference type="InterPro" id="IPR014710">
    <property type="entry name" value="RmlC-like_jellyroll"/>
</dbReference>
<dbReference type="PANTHER" id="PTHR24567">
    <property type="entry name" value="CRP FAMILY TRANSCRIPTIONAL REGULATORY PROTEIN"/>
    <property type="match status" value="1"/>
</dbReference>
<dbReference type="PROSITE" id="PS50042">
    <property type="entry name" value="CNMP_BINDING_3"/>
    <property type="match status" value="1"/>
</dbReference>
<dbReference type="GO" id="GO:0003700">
    <property type="term" value="F:DNA-binding transcription factor activity"/>
    <property type="evidence" value="ECO:0007669"/>
    <property type="project" value="TreeGrafter"/>
</dbReference>
<dbReference type="Pfam" id="PF13545">
    <property type="entry name" value="HTH_Crp_2"/>
    <property type="match status" value="1"/>
</dbReference>
<evidence type="ECO:0000313" key="6">
    <source>
        <dbReference type="EMBL" id="MBB3877477.1"/>
    </source>
</evidence>
<gene>
    <name evidence="6" type="ORF">GGR47_003745</name>
</gene>
<dbReference type="InterPro" id="IPR050397">
    <property type="entry name" value="Env_Response_Regulators"/>
</dbReference>
<feature type="domain" description="HTH crp-type" evidence="5">
    <location>
        <begin position="154"/>
        <end position="220"/>
    </location>
</feature>
<dbReference type="RefSeq" id="WP_244305297.1">
    <property type="nucleotide sequence ID" value="NZ_JACIDB010000018.1"/>
</dbReference>
<evidence type="ECO:0000256" key="3">
    <source>
        <dbReference type="ARBA" id="ARBA00023163"/>
    </source>
</evidence>
<protein>
    <submittedName>
        <fullName evidence="6">CRP-like cAMP-binding protein</fullName>
    </submittedName>
</protein>
<keyword evidence="7" id="KW-1185">Reference proteome</keyword>
<dbReference type="InterPro" id="IPR036388">
    <property type="entry name" value="WH-like_DNA-bd_sf"/>
</dbReference>
<dbReference type="InterPro" id="IPR018490">
    <property type="entry name" value="cNMP-bd_dom_sf"/>
</dbReference>
<dbReference type="InterPro" id="IPR036390">
    <property type="entry name" value="WH_DNA-bd_sf"/>
</dbReference>
<dbReference type="Proteomes" id="UP000528945">
    <property type="component" value="Unassembled WGS sequence"/>
</dbReference>
<dbReference type="PANTHER" id="PTHR24567:SF74">
    <property type="entry name" value="HTH-TYPE TRANSCRIPTIONAL REGULATOR ARCR"/>
    <property type="match status" value="1"/>
</dbReference>
<dbReference type="InterPro" id="IPR000595">
    <property type="entry name" value="cNMP-bd_dom"/>
</dbReference>
<organism evidence="6 7">
    <name type="scientific">Sphingomonas aquatilis</name>
    <dbReference type="NCBI Taxonomy" id="93063"/>
    <lineage>
        <taxon>Bacteria</taxon>
        <taxon>Pseudomonadati</taxon>
        <taxon>Pseudomonadota</taxon>
        <taxon>Alphaproteobacteria</taxon>
        <taxon>Sphingomonadales</taxon>
        <taxon>Sphingomonadaceae</taxon>
        <taxon>Sphingomonas</taxon>
    </lineage>
</organism>
<dbReference type="EMBL" id="JACIDB010000018">
    <property type="protein sequence ID" value="MBB3877477.1"/>
    <property type="molecule type" value="Genomic_DNA"/>
</dbReference>
<keyword evidence="1" id="KW-0805">Transcription regulation</keyword>
<accession>A0AAW3TWT7</accession>
<evidence type="ECO:0000259" key="5">
    <source>
        <dbReference type="PROSITE" id="PS51063"/>
    </source>
</evidence>
<dbReference type="Gene3D" id="1.10.10.10">
    <property type="entry name" value="Winged helix-like DNA-binding domain superfamily/Winged helix DNA-binding domain"/>
    <property type="match status" value="1"/>
</dbReference>
<dbReference type="SUPFAM" id="SSF46785">
    <property type="entry name" value="Winged helix' DNA-binding domain"/>
    <property type="match status" value="1"/>
</dbReference>
<dbReference type="GO" id="GO:0005829">
    <property type="term" value="C:cytosol"/>
    <property type="evidence" value="ECO:0007669"/>
    <property type="project" value="TreeGrafter"/>
</dbReference>